<sequence length="98" mass="11217">KAFDCSVGSLGCLLGPVSRSAGLLGGRWLQDPRGWLGFPDTWRFPAMQQTRDRMRGNEYQPNNIKRKNKHDWIRRLSTPNGVQVILRCMHKGQKSLSH</sequence>
<dbReference type="PANTHER" id="PTHR14503">
    <property type="entry name" value="MITOCHONDRIAL RIBOSOMAL PROTEIN 34 FAMILY MEMBER"/>
    <property type="match status" value="1"/>
</dbReference>
<evidence type="ECO:0000256" key="3">
    <source>
        <dbReference type="ARBA" id="ARBA00023274"/>
    </source>
</evidence>
<name>A0A8C6DXZ6_MOSMO</name>
<reference evidence="6" key="1">
    <citation type="submission" date="2025-08" db="UniProtKB">
        <authorList>
            <consortium name="Ensembl"/>
        </authorList>
    </citation>
    <scope>IDENTIFICATION</scope>
</reference>
<dbReference type="Gene3D" id="1.10.287.3980">
    <property type="match status" value="1"/>
</dbReference>
<evidence type="ECO:0000313" key="7">
    <source>
        <dbReference type="Proteomes" id="UP000694544"/>
    </source>
</evidence>
<dbReference type="Proteomes" id="UP000694544">
    <property type="component" value="Unplaced"/>
</dbReference>
<organism evidence="6 7">
    <name type="scientific">Moschus moschiferus</name>
    <name type="common">Siberian musk deer</name>
    <name type="synonym">Moschus sibiricus</name>
    <dbReference type="NCBI Taxonomy" id="68415"/>
    <lineage>
        <taxon>Eukaryota</taxon>
        <taxon>Metazoa</taxon>
        <taxon>Chordata</taxon>
        <taxon>Craniata</taxon>
        <taxon>Vertebrata</taxon>
        <taxon>Euteleostomi</taxon>
        <taxon>Mammalia</taxon>
        <taxon>Eutheria</taxon>
        <taxon>Laurasiatheria</taxon>
        <taxon>Artiodactyla</taxon>
        <taxon>Ruminantia</taxon>
        <taxon>Pecora</taxon>
        <taxon>Moschidae</taxon>
        <taxon>Moschus</taxon>
    </lineage>
</organism>
<dbReference type="GO" id="GO:0006412">
    <property type="term" value="P:translation"/>
    <property type="evidence" value="ECO:0007669"/>
    <property type="project" value="InterPro"/>
</dbReference>
<keyword evidence="2" id="KW-0689">Ribosomal protein</keyword>
<keyword evidence="3" id="KW-0687">Ribonucleoprotein</keyword>
<dbReference type="Ensembl" id="ENSMMST00000025371.1">
    <property type="protein sequence ID" value="ENSMMSP00000022915.1"/>
    <property type="gene ID" value="ENSMMSG00000017302.1"/>
</dbReference>
<dbReference type="Pfam" id="PF00468">
    <property type="entry name" value="Ribosomal_L34"/>
    <property type="match status" value="1"/>
</dbReference>
<accession>A0A8C6DXZ6</accession>
<evidence type="ECO:0000256" key="5">
    <source>
        <dbReference type="ARBA" id="ARBA00035434"/>
    </source>
</evidence>
<dbReference type="GeneTree" id="ENSGT00390000012240"/>
<evidence type="ECO:0000256" key="1">
    <source>
        <dbReference type="ARBA" id="ARBA00010111"/>
    </source>
</evidence>
<reference evidence="6" key="2">
    <citation type="submission" date="2025-09" db="UniProtKB">
        <authorList>
            <consortium name="Ensembl"/>
        </authorList>
    </citation>
    <scope>IDENTIFICATION</scope>
</reference>
<dbReference type="InterPro" id="IPR000271">
    <property type="entry name" value="Ribosomal_bL34"/>
</dbReference>
<evidence type="ECO:0000313" key="6">
    <source>
        <dbReference type="Ensembl" id="ENSMMSP00000022915.1"/>
    </source>
</evidence>
<evidence type="ECO:0000256" key="4">
    <source>
        <dbReference type="ARBA" id="ARBA00035274"/>
    </source>
</evidence>
<dbReference type="FunFam" id="1.10.287.3980:FF:000001">
    <property type="entry name" value="Mitochondrial ribosomal protein L34"/>
    <property type="match status" value="1"/>
</dbReference>
<evidence type="ECO:0000256" key="2">
    <source>
        <dbReference type="ARBA" id="ARBA00022980"/>
    </source>
</evidence>
<proteinExistence type="inferred from homology"/>
<dbReference type="GO" id="GO:0003735">
    <property type="term" value="F:structural constituent of ribosome"/>
    <property type="evidence" value="ECO:0007669"/>
    <property type="project" value="InterPro"/>
</dbReference>
<comment type="similarity">
    <text evidence="1">Belongs to the bacterial ribosomal protein bL34 family.</text>
</comment>
<dbReference type="AlphaFoldDB" id="A0A8C6DXZ6"/>
<keyword evidence="7" id="KW-1185">Reference proteome</keyword>
<dbReference type="PANTHER" id="PTHR14503:SF4">
    <property type="entry name" value="LARGE RIBOSOMAL SUBUNIT PROTEIN BL34M"/>
    <property type="match status" value="1"/>
</dbReference>
<dbReference type="GO" id="GO:0005762">
    <property type="term" value="C:mitochondrial large ribosomal subunit"/>
    <property type="evidence" value="ECO:0007669"/>
    <property type="project" value="TreeGrafter"/>
</dbReference>
<protein>
    <recommendedName>
        <fullName evidence="4">Large ribosomal subunit protein bL34m</fullName>
    </recommendedName>
    <alternativeName>
        <fullName evidence="5">39S ribosomal protein L34, mitochondrial</fullName>
    </alternativeName>
</protein>